<dbReference type="InterPro" id="IPR003439">
    <property type="entry name" value="ABC_transporter-like_ATP-bd"/>
</dbReference>
<dbReference type="PANTHER" id="PTHR43394">
    <property type="entry name" value="ATP-DEPENDENT PERMEASE MDL1, MITOCHONDRIAL"/>
    <property type="match status" value="1"/>
</dbReference>
<dbReference type="InterPro" id="IPR011527">
    <property type="entry name" value="ABC1_TM_dom"/>
</dbReference>
<dbReference type="SUPFAM" id="SSF52540">
    <property type="entry name" value="P-loop containing nucleoside triphosphate hydrolases"/>
    <property type="match status" value="1"/>
</dbReference>
<evidence type="ECO:0000256" key="4">
    <source>
        <dbReference type="ARBA" id="ARBA00023136"/>
    </source>
</evidence>
<dbReference type="Pfam" id="PF00005">
    <property type="entry name" value="ABC_tran"/>
    <property type="match status" value="1"/>
</dbReference>
<evidence type="ECO:0000256" key="5">
    <source>
        <dbReference type="SAM" id="MobiDB-lite"/>
    </source>
</evidence>
<keyword evidence="3 6" id="KW-1133">Transmembrane helix</keyword>
<dbReference type="GO" id="GO:0015421">
    <property type="term" value="F:ABC-type oligopeptide transporter activity"/>
    <property type="evidence" value="ECO:0007669"/>
    <property type="project" value="TreeGrafter"/>
</dbReference>
<evidence type="ECO:0000313" key="10">
    <source>
        <dbReference type="Proteomes" id="UP000243978"/>
    </source>
</evidence>
<dbReference type="GO" id="GO:0005886">
    <property type="term" value="C:plasma membrane"/>
    <property type="evidence" value="ECO:0007669"/>
    <property type="project" value="UniProtKB-SubCell"/>
</dbReference>
<organism evidence="9 10">
    <name type="scientific">Litoreibacter ponti</name>
    <dbReference type="NCBI Taxonomy" id="1510457"/>
    <lineage>
        <taxon>Bacteria</taxon>
        <taxon>Pseudomonadati</taxon>
        <taxon>Pseudomonadota</taxon>
        <taxon>Alphaproteobacteria</taxon>
        <taxon>Rhodobacterales</taxon>
        <taxon>Roseobacteraceae</taxon>
        <taxon>Litoreibacter</taxon>
    </lineage>
</organism>
<dbReference type="AlphaFoldDB" id="A0A2T6BLX6"/>
<keyword evidence="2 6" id="KW-0812">Transmembrane</keyword>
<keyword evidence="10" id="KW-1185">Reference proteome</keyword>
<feature type="transmembrane region" description="Helical" evidence="6">
    <location>
        <begin position="65"/>
        <end position="82"/>
    </location>
</feature>
<feature type="transmembrane region" description="Helical" evidence="6">
    <location>
        <begin position="150"/>
        <end position="183"/>
    </location>
</feature>
<feature type="transmembrane region" description="Helical" evidence="6">
    <location>
        <begin position="31"/>
        <end position="53"/>
    </location>
</feature>
<evidence type="ECO:0000256" key="6">
    <source>
        <dbReference type="SAM" id="Phobius"/>
    </source>
</evidence>
<evidence type="ECO:0000313" key="9">
    <source>
        <dbReference type="EMBL" id="PTX57083.1"/>
    </source>
</evidence>
<dbReference type="Proteomes" id="UP000243978">
    <property type="component" value="Unassembled WGS sequence"/>
</dbReference>
<dbReference type="PANTHER" id="PTHR43394:SF1">
    <property type="entry name" value="ATP-BINDING CASSETTE SUB-FAMILY B MEMBER 10, MITOCHONDRIAL"/>
    <property type="match status" value="1"/>
</dbReference>
<dbReference type="PROSITE" id="PS50893">
    <property type="entry name" value="ABC_TRANSPORTER_2"/>
    <property type="match status" value="1"/>
</dbReference>
<gene>
    <name evidence="9" type="ORF">C8N43_1749</name>
</gene>
<evidence type="ECO:0000259" key="7">
    <source>
        <dbReference type="PROSITE" id="PS50893"/>
    </source>
</evidence>
<evidence type="ECO:0000256" key="1">
    <source>
        <dbReference type="ARBA" id="ARBA00004651"/>
    </source>
</evidence>
<accession>A0A2T6BLX6</accession>
<dbReference type="Pfam" id="PF00664">
    <property type="entry name" value="ABC_membrane"/>
    <property type="match status" value="1"/>
</dbReference>
<protein>
    <submittedName>
        <fullName evidence="9">ABC-type bacteriocin/lantibiotic exporter with double-glycine peptidase domain</fullName>
    </submittedName>
</protein>
<dbReference type="GO" id="GO:0016887">
    <property type="term" value="F:ATP hydrolysis activity"/>
    <property type="evidence" value="ECO:0007669"/>
    <property type="project" value="InterPro"/>
</dbReference>
<proteinExistence type="predicted"/>
<keyword evidence="4 6" id="KW-0472">Membrane</keyword>
<dbReference type="EMBL" id="QBKS01000001">
    <property type="protein sequence ID" value="PTX57083.1"/>
    <property type="molecule type" value="Genomic_DNA"/>
</dbReference>
<dbReference type="InterPro" id="IPR027417">
    <property type="entry name" value="P-loop_NTPase"/>
</dbReference>
<dbReference type="Gene3D" id="3.40.50.300">
    <property type="entry name" value="P-loop containing nucleotide triphosphate hydrolases"/>
    <property type="match status" value="1"/>
</dbReference>
<feature type="domain" description="ABC transmembrane type-1" evidence="8">
    <location>
        <begin position="31"/>
        <end position="307"/>
    </location>
</feature>
<dbReference type="InterPro" id="IPR039421">
    <property type="entry name" value="Type_1_exporter"/>
</dbReference>
<reference evidence="9 10" key="1">
    <citation type="submission" date="2018-04" db="EMBL/GenBank/DDBJ databases">
        <title>Genomic Encyclopedia of Archaeal and Bacterial Type Strains, Phase II (KMG-II): from individual species to whole genera.</title>
        <authorList>
            <person name="Goeker M."/>
        </authorList>
    </citation>
    <scope>NUCLEOTIDE SEQUENCE [LARGE SCALE GENOMIC DNA]</scope>
    <source>
        <strain evidence="9 10">DSM 100977</strain>
    </source>
</reference>
<feature type="region of interest" description="Disordered" evidence="5">
    <location>
        <begin position="1"/>
        <end position="22"/>
    </location>
</feature>
<evidence type="ECO:0000256" key="3">
    <source>
        <dbReference type="ARBA" id="ARBA00022989"/>
    </source>
</evidence>
<comment type="subcellular location">
    <subcellularLocation>
        <location evidence="1">Cell membrane</location>
        <topology evidence="1">Multi-pass membrane protein</topology>
    </subcellularLocation>
</comment>
<dbReference type="GO" id="GO:0005524">
    <property type="term" value="F:ATP binding"/>
    <property type="evidence" value="ECO:0007669"/>
    <property type="project" value="InterPro"/>
</dbReference>
<comment type="caution">
    <text evidence="9">The sequence shown here is derived from an EMBL/GenBank/DDBJ whole genome shotgun (WGS) entry which is preliminary data.</text>
</comment>
<dbReference type="PROSITE" id="PS50929">
    <property type="entry name" value="ABC_TM1F"/>
    <property type="match status" value="1"/>
</dbReference>
<sequence length="580" mass="62179">MTAALSTPAKPRSPHHAGRSARLGPRFDGDLLLASVLINSLGLAVPIAMLQIFDRVIPNQSLGTLDGIMLVMFGVIALDAVLKIVRSRILLRAAEAQEREIAPLALDRLFRADLPALRKLGRAKLVDHLQAVQHLRNLFPRQRSILAVDLVFSLIYLTAIFALAGALVLVPLVLMAVVVAAALPLRSAQNRAVGEDRSLDQKGLSYLSQALRHTRAVKLWGAHLAVQKSYDGLHRQQARASATLSRISGIYYGLTVTLGPAATGMTSLFGGYLVMQQQIGLAELAACILLTGRATQPVFQTVFSSNEERLAKRTTRELRSFLWLPDAPSRGLPADPNQPGLELLDLSERDRFARVTLDAPKGALIVIQGRIGADPSALLEVVAGERAPSEGAIRIKGRIPRLSALSCEPRAMRFLQRKPLLFYGTLRENLTEFTEDKGKAAELVQRFGLGPELNAMPGGLDWVYQGSGTGGGSTGLFKKLNLAAAIAAQPELLLLEAPLVDLDPKSAATIAAEIIALRGETTILATAPSAALLEAADIVVTLHQNRPADVTHRAMGADLDAWVAETNGGTPTQIATREAS</sequence>
<name>A0A2T6BLX6_9RHOB</name>
<evidence type="ECO:0000256" key="2">
    <source>
        <dbReference type="ARBA" id="ARBA00022692"/>
    </source>
</evidence>
<dbReference type="Gene3D" id="1.20.1560.10">
    <property type="entry name" value="ABC transporter type 1, transmembrane domain"/>
    <property type="match status" value="1"/>
</dbReference>
<dbReference type="InterPro" id="IPR036640">
    <property type="entry name" value="ABC1_TM_sf"/>
</dbReference>
<evidence type="ECO:0000259" key="8">
    <source>
        <dbReference type="PROSITE" id="PS50929"/>
    </source>
</evidence>
<dbReference type="SUPFAM" id="SSF90123">
    <property type="entry name" value="ABC transporter transmembrane region"/>
    <property type="match status" value="1"/>
</dbReference>
<feature type="domain" description="ABC transporter" evidence="7">
    <location>
        <begin position="322"/>
        <end position="569"/>
    </location>
</feature>